<name>D3BKY3_HETP5</name>
<sequence length="374" mass="42846">MEPLDCKFQDICTSIQSPEEEKSSLESFKTLSIKDVEISKVRNSTVPNPMTTTPTTVVSSNHRSQQKTKSNHGHSEKNTLSKKSKKKLKNLFLSFLICYTDNNIYDDCDSDSENQYSIYQSNNNKNTSTNNGPVDEPNRRGVINDQIIIVPNSNQNNNSSNNKHSKNSKSKQQPLVNVIDQLPKIEYLLSPQSEEFKGKKTIVIDLDETLVHSYFKPTSEPDIILPIEMDNGVVTFYINKRPYVQELFDFLHGKFEIVIFTASISRYADKVLDLIDPNKVISSRLFRESCYHHKGNYIKDLSRLGRDLRNTIIVDNSPHAYFLHPENAIPITSWFCDKTDHQLLDLISLLEKLMHCTDVRNILDGNTTGWFAKH</sequence>
<dbReference type="NCBIfam" id="TIGR02251">
    <property type="entry name" value="HIF-SF_euk"/>
    <property type="match status" value="1"/>
</dbReference>
<evidence type="ECO:0000313" key="3">
    <source>
        <dbReference type="EMBL" id="EFA78563.1"/>
    </source>
</evidence>
<reference evidence="3 4" key="1">
    <citation type="journal article" date="2011" name="Genome Res.">
        <title>Phylogeny-wide analysis of social amoeba genomes highlights ancient origins for complex intercellular communication.</title>
        <authorList>
            <person name="Heidel A.J."/>
            <person name="Lawal H.M."/>
            <person name="Felder M."/>
            <person name="Schilde C."/>
            <person name="Helps N.R."/>
            <person name="Tunggal B."/>
            <person name="Rivero F."/>
            <person name="John U."/>
            <person name="Schleicher M."/>
            <person name="Eichinger L."/>
            <person name="Platzer M."/>
            <person name="Noegel A.A."/>
            <person name="Schaap P."/>
            <person name="Gloeckner G."/>
        </authorList>
    </citation>
    <scope>NUCLEOTIDE SEQUENCE [LARGE SCALE GENOMIC DNA]</scope>
    <source>
        <strain evidence="4">ATCC 26659 / Pp 5 / PN500</strain>
    </source>
</reference>
<dbReference type="AlphaFoldDB" id="D3BKY3"/>
<dbReference type="OMA" id="HNCKELL"/>
<dbReference type="InterPro" id="IPR036412">
    <property type="entry name" value="HAD-like_sf"/>
</dbReference>
<evidence type="ECO:0000256" key="1">
    <source>
        <dbReference type="SAM" id="MobiDB-lite"/>
    </source>
</evidence>
<proteinExistence type="predicted"/>
<dbReference type="InterPro" id="IPR011948">
    <property type="entry name" value="Dullard_phosphatase"/>
</dbReference>
<dbReference type="InterPro" id="IPR004274">
    <property type="entry name" value="FCP1_dom"/>
</dbReference>
<dbReference type="EMBL" id="ADBJ01000038">
    <property type="protein sequence ID" value="EFA78563.1"/>
    <property type="molecule type" value="Genomic_DNA"/>
</dbReference>
<accession>D3BKY3</accession>
<dbReference type="SMART" id="SM00577">
    <property type="entry name" value="CPDc"/>
    <property type="match status" value="1"/>
</dbReference>
<feature type="region of interest" description="Disordered" evidence="1">
    <location>
        <begin position="116"/>
        <end position="139"/>
    </location>
</feature>
<feature type="compositionally biased region" description="Low complexity" evidence="1">
    <location>
        <begin position="43"/>
        <end position="61"/>
    </location>
</feature>
<dbReference type="CDD" id="cd07521">
    <property type="entry name" value="HAD_FCP1-like"/>
    <property type="match status" value="1"/>
</dbReference>
<feature type="region of interest" description="Disordered" evidence="1">
    <location>
        <begin position="151"/>
        <end position="173"/>
    </location>
</feature>
<feature type="region of interest" description="Disordered" evidence="1">
    <location>
        <begin position="42"/>
        <end position="82"/>
    </location>
</feature>
<dbReference type="FunFam" id="3.40.50.1000:FF:000093">
    <property type="entry name" value="NLI interacting factor-like phosphatase family protein"/>
    <property type="match status" value="1"/>
</dbReference>
<dbReference type="STRING" id="670386.D3BKY3"/>
<evidence type="ECO:0000259" key="2">
    <source>
        <dbReference type="PROSITE" id="PS50969"/>
    </source>
</evidence>
<dbReference type="Gene3D" id="3.40.50.1000">
    <property type="entry name" value="HAD superfamily/HAD-like"/>
    <property type="match status" value="1"/>
</dbReference>
<feature type="compositionally biased region" description="Low complexity" evidence="1">
    <location>
        <begin position="121"/>
        <end position="131"/>
    </location>
</feature>
<dbReference type="Proteomes" id="UP000001396">
    <property type="component" value="Unassembled WGS sequence"/>
</dbReference>
<protein>
    <recommendedName>
        <fullName evidence="2">FCP1 homology domain-containing protein</fullName>
    </recommendedName>
</protein>
<dbReference type="SUPFAM" id="SSF56784">
    <property type="entry name" value="HAD-like"/>
    <property type="match status" value="1"/>
</dbReference>
<dbReference type="PROSITE" id="PS50969">
    <property type="entry name" value="FCP1"/>
    <property type="match status" value="1"/>
</dbReference>
<dbReference type="InterPro" id="IPR050365">
    <property type="entry name" value="TIM50"/>
</dbReference>
<feature type="compositionally biased region" description="Low complexity" evidence="1">
    <location>
        <begin position="152"/>
        <end position="162"/>
    </location>
</feature>
<dbReference type="InterPro" id="IPR023214">
    <property type="entry name" value="HAD_sf"/>
</dbReference>
<evidence type="ECO:0000313" key="4">
    <source>
        <dbReference type="Proteomes" id="UP000001396"/>
    </source>
</evidence>
<dbReference type="GeneID" id="31364690"/>
<dbReference type="Pfam" id="PF03031">
    <property type="entry name" value="NIF"/>
    <property type="match status" value="1"/>
</dbReference>
<dbReference type="GO" id="GO:0016791">
    <property type="term" value="F:phosphatase activity"/>
    <property type="evidence" value="ECO:0007669"/>
    <property type="project" value="InterPro"/>
</dbReference>
<organism evidence="3 4">
    <name type="scientific">Heterostelium pallidum (strain ATCC 26659 / Pp 5 / PN500)</name>
    <name type="common">Cellular slime mold</name>
    <name type="synonym">Polysphondylium pallidum</name>
    <dbReference type="NCBI Taxonomy" id="670386"/>
    <lineage>
        <taxon>Eukaryota</taxon>
        <taxon>Amoebozoa</taxon>
        <taxon>Evosea</taxon>
        <taxon>Eumycetozoa</taxon>
        <taxon>Dictyostelia</taxon>
        <taxon>Acytosteliales</taxon>
        <taxon>Acytosteliaceae</taxon>
        <taxon>Heterostelium</taxon>
    </lineage>
</organism>
<dbReference type="PANTHER" id="PTHR12210">
    <property type="entry name" value="DULLARD PROTEIN PHOSPHATASE"/>
    <property type="match status" value="1"/>
</dbReference>
<gene>
    <name evidence="3" type="ORF">PPL_09215</name>
</gene>
<dbReference type="InParanoid" id="D3BKY3"/>
<comment type="caution">
    <text evidence="3">The sequence shown here is derived from an EMBL/GenBank/DDBJ whole genome shotgun (WGS) entry which is preliminary data.</text>
</comment>
<keyword evidence="4" id="KW-1185">Reference proteome</keyword>
<dbReference type="RefSeq" id="XP_020430687.1">
    <property type="nucleotide sequence ID" value="XM_020580012.1"/>
</dbReference>
<feature type="domain" description="FCP1 homology" evidence="2">
    <location>
        <begin position="195"/>
        <end position="353"/>
    </location>
</feature>